<protein>
    <recommendedName>
        <fullName evidence="5">CARDB domain-containing protein</fullName>
    </recommendedName>
</protein>
<feature type="signal peptide" evidence="2">
    <location>
        <begin position="1"/>
        <end position="19"/>
    </location>
</feature>
<keyword evidence="2" id="KW-0732">Signal</keyword>
<dbReference type="SUPFAM" id="SSF52317">
    <property type="entry name" value="Class I glutamine amidotransferase-like"/>
    <property type="match status" value="1"/>
</dbReference>
<keyword evidence="1" id="KW-0812">Transmembrane</keyword>
<keyword evidence="1" id="KW-1133">Transmembrane helix</keyword>
<keyword evidence="1" id="KW-0472">Membrane</keyword>
<feature type="chain" id="PRO_5038426859" description="CARDB domain-containing protein" evidence="2">
    <location>
        <begin position="20"/>
        <end position="797"/>
    </location>
</feature>
<dbReference type="EMBL" id="MZGV01000011">
    <property type="protein sequence ID" value="OPJ63077.1"/>
    <property type="molecule type" value="Genomic_DNA"/>
</dbReference>
<dbReference type="Proteomes" id="UP000190080">
    <property type="component" value="Unassembled WGS sequence"/>
</dbReference>
<reference evidence="3 4" key="1">
    <citation type="submission" date="2017-03" db="EMBL/GenBank/DDBJ databases">
        <title>Genome sequence of Clostridium oryzae DSM 28571.</title>
        <authorList>
            <person name="Poehlein A."/>
            <person name="Daniel R."/>
        </authorList>
    </citation>
    <scope>NUCLEOTIDE SEQUENCE [LARGE SCALE GENOMIC DNA]</scope>
    <source>
        <strain evidence="3 4">DSM 28571</strain>
    </source>
</reference>
<accession>A0A1V4IUG0</accession>
<sequence>MKKIKGGLAMLIISFIILAQIQTNVHAEVKNKLTVKTEIGFNNMYKIGYLAPIKLTIKNNYKSIQGQLQIKVPTSSTKYVSYIRELNIQEGSTKTITMNVPINILSDGKWLKYSVVITNGDENVYKKNIELNNALNSSTAFIGILSDDGNALNYMGNVKGQKDEFHQVKLINFNEKSFPDNINILENINLIVIDNFDTSTFSSAQYSALKNWVKRGGTLLIGTGNNYEKTLSVFKDSFISGSVSSVKHVLTNSVNKAATKGDSSKDMQLDAAIINIKNSKPVIKDKNVVLVQRKDIGEGAVGIAAFSLGEEPIYSWSNNYNLINWIIDKIENSSVTTFMYKSPTEVDSNARDAMDYFSEMGSIKMKGYYFTILLYVLILIPGSYIYLKKVDKRNYMWAVVPVFAVSAGFVIYISGIGTGASKVTTNIVTTAFINKNGVIKSDTYAEVRDGKKEKLRVQNRDGDELSYLMDSRVSDSSDDEIDGSEMEGSVYPDDNNSIEFDNVSIFRKKIFRIFTNNTHIRKIYVNLISDNDKFRGNITNHTGLDLENCYIVTPAEYYKLGAINSGASMKVDVKGIINASESINDFTYNVLENDGYASKKLSDEQKRKIMDINQEAAMIRLLYGNKNINGIMLLAFSKTPTHSPMIVNNRQAVKNERTLFSMRVNLKQHNNIKSYPLGTVPYKVKTLQGVEYSSGSKLMRGYGKAYITYDIDKNIKVQQAKVVTDFAMKNRDIKETDYSIYNFVKKRYEKLGDKLAIDGVNIKNYISNKNKVKIEMKSDSEEGDIVIPQISASGRVK</sequence>
<keyword evidence="4" id="KW-1185">Reference proteome</keyword>
<dbReference type="InterPro" id="IPR029062">
    <property type="entry name" value="Class_I_gatase-like"/>
</dbReference>
<gene>
    <name evidence="3" type="ORF">CLORY_14430</name>
</gene>
<feature type="transmembrane region" description="Helical" evidence="1">
    <location>
        <begin position="394"/>
        <end position="413"/>
    </location>
</feature>
<evidence type="ECO:0000256" key="1">
    <source>
        <dbReference type="SAM" id="Phobius"/>
    </source>
</evidence>
<dbReference type="AlphaFoldDB" id="A0A1V4IUG0"/>
<dbReference type="Gene3D" id="3.40.50.880">
    <property type="match status" value="1"/>
</dbReference>
<feature type="transmembrane region" description="Helical" evidence="1">
    <location>
        <begin position="367"/>
        <end position="387"/>
    </location>
</feature>
<dbReference type="OrthoDB" id="137965at2"/>
<evidence type="ECO:0000313" key="4">
    <source>
        <dbReference type="Proteomes" id="UP000190080"/>
    </source>
</evidence>
<dbReference type="RefSeq" id="WP_079422853.1">
    <property type="nucleotide sequence ID" value="NZ_MZGV01000011.1"/>
</dbReference>
<organism evidence="3 4">
    <name type="scientific">Clostridium oryzae</name>
    <dbReference type="NCBI Taxonomy" id="1450648"/>
    <lineage>
        <taxon>Bacteria</taxon>
        <taxon>Bacillati</taxon>
        <taxon>Bacillota</taxon>
        <taxon>Clostridia</taxon>
        <taxon>Eubacteriales</taxon>
        <taxon>Clostridiaceae</taxon>
        <taxon>Clostridium</taxon>
    </lineage>
</organism>
<evidence type="ECO:0000256" key="2">
    <source>
        <dbReference type="SAM" id="SignalP"/>
    </source>
</evidence>
<comment type="caution">
    <text evidence="3">The sequence shown here is derived from an EMBL/GenBank/DDBJ whole genome shotgun (WGS) entry which is preliminary data.</text>
</comment>
<dbReference type="STRING" id="1450648.CLORY_14430"/>
<evidence type="ECO:0008006" key="5">
    <source>
        <dbReference type="Google" id="ProtNLM"/>
    </source>
</evidence>
<name>A0A1V4IUG0_9CLOT</name>
<evidence type="ECO:0000313" key="3">
    <source>
        <dbReference type="EMBL" id="OPJ63077.1"/>
    </source>
</evidence>
<proteinExistence type="predicted"/>